<dbReference type="AlphaFoldDB" id="A0A9N9IYG7"/>
<evidence type="ECO:0000256" key="1">
    <source>
        <dbReference type="ARBA" id="ARBA00011073"/>
    </source>
</evidence>
<accession>A0A9N9IYG7</accession>
<evidence type="ECO:0000313" key="7">
    <source>
        <dbReference type="EMBL" id="CAG8756969.1"/>
    </source>
</evidence>
<dbReference type="Gene3D" id="3.40.50.200">
    <property type="entry name" value="Peptidase S8/S53 domain"/>
    <property type="match status" value="2"/>
</dbReference>
<dbReference type="InterPro" id="IPR036852">
    <property type="entry name" value="Peptidase_S8/S53_dom_sf"/>
</dbReference>
<dbReference type="InterPro" id="IPR023828">
    <property type="entry name" value="Peptidase_S8_Ser-AS"/>
</dbReference>
<dbReference type="EMBL" id="CAJVPQ010020825">
    <property type="protein sequence ID" value="CAG8756969.1"/>
    <property type="molecule type" value="Genomic_DNA"/>
</dbReference>
<feature type="non-terminal residue" evidence="7">
    <location>
        <position position="309"/>
    </location>
</feature>
<dbReference type="Pfam" id="PF00082">
    <property type="entry name" value="Peptidase_S8"/>
    <property type="match status" value="1"/>
</dbReference>
<dbReference type="Proteomes" id="UP000789570">
    <property type="component" value="Unassembled WGS sequence"/>
</dbReference>
<evidence type="ECO:0000256" key="5">
    <source>
        <dbReference type="PROSITE-ProRule" id="PRU01240"/>
    </source>
</evidence>
<dbReference type="GO" id="GO:0006508">
    <property type="term" value="P:proteolysis"/>
    <property type="evidence" value="ECO:0007669"/>
    <property type="project" value="UniProtKB-KW"/>
</dbReference>
<evidence type="ECO:0000256" key="3">
    <source>
        <dbReference type="ARBA" id="ARBA00022801"/>
    </source>
</evidence>
<dbReference type="SUPFAM" id="SSF52743">
    <property type="entry name" value="Subtilisin-like"/>
    <property type="match status" value="1"/>
</dbReference>
<sequence length="309" mass="33586">GIDGNNSNMLATLVNELTKYKGMIFIVANGNSGSDGIFTSSLPATAQSSIGVGSFETNKVLNFKAFDPKNPNFVINYATNDALAFPFKSAKVKLFPMDKCLNDYKGFDNTVIIVDIRTVLKCPVSTVILAKIKPLAVLVSVSKLTVVLQYRQIPYLPTNYGAQITSKQTDILIEYLERNPNLELDFSNNYGYMEYHPFAVTPSVFSSWGLSQEFDIKPEVCAPGGSILSAFPVNIGSYTIKSGTSLAAPYMTGVAALYFEMFGKAKSPEQLKTAFMNYAVPLENRDGLLASVLHQGAGLIDAFNTILAT</sequence>
<dbReference type="InterPro" id="IPR051048">
    <property type="entry name" value="Peptidase_S8/S53_subtilisin"/>
</dbReference>
<feature type="domain" description="Peptidase S8/S53" evidence="6">
    <location>
        <begin position="10"/>
        <end position="283"/>
    </location>
</feature>
<dbReference type="PROSITE" id="PS51892">
    <property type="entry name" value="SUBTILASE"/>
    <property type="match status" value="1"/>
</dbReference>
<keyword evidence="2" id="KW-0645">Protease</keyword>
<feature type="non-terminal residue" evidence="7">
    <location>
        <position position="1"/>
    </location>
</feature>
<evidence type="ECO:0000256" key="4">
    <source>
        <dbReference type="ARBA" id="ARBA00022825"/>
    </source>
</evidence>
<dbReference type="InterPro" id="IPR000209">
    <property type="entry name" value="Peptidase_S8/S53_dom"/>
</dbReference>
<gene>
    <name evidence="7" type="ORF">FCALED_LOCUS16682</name>
</gene>
<dbReference type="OrthoDB" id="10256524at2759"/>
<keyword evidence="4" id="KW-0720">Serine protease</keyword>
<evidence type="ECO:0000313" key="8">
    <source>
        <dbReference type="Proteomes" id="UP000789570"/>
    </source>
</evidence>
<comment type="similarity">
    <text evidence="1 5">Belongs to the peptidase S8 family.</text>
</comment>
<evidence type="ECO:0000259" key="6">
    <source>
        <dbReference type="Pfam" id="PF00082"/>
    </source>
</evidence>
<dbReference type="PANTHER" id="PTHR43399">
    <property type="entry name" value="SUBTILISIN-RELATED"/>
    <property type="match status" value="1"/>
</dbReference>
<keyword evidence="3" id="KW-0378">Hydrolase</keyword>
<evidence type="ECO:0000256" key="2">
    <source>
        <dbReference type="ARBA" id="ARBA00022670"/>
    </source>
</evidence>
<name>A0A9N9IYG7_9GLOM</name>
<keyword evidence="8" id="KW-1185">Reference proteome</keyword>
<dbReference type="PROSITE" id="PS00138">
    <property type="entry name" value="SUBTILASE_SER"/>
    <property type="match status" value="1"/>
</dbReference>
<organism evidence="7 8">
    <name type="scientific">Funneliformis caledonium</name>
    <dbReference type="NCBI Taxonomy" id="1117310"/>
    <lineage>
        <taxon>Eukaryota</taxon>
        <taxon>Fungi</taxon>
        <taxon>Fungi incertae sedis</taxon>
        <taxon>Mucoromycota</taxon>
        <taxon>Glomeromycotina</taxon>
        <taxon>Glomeromycetes</taxon>
        <taxon>Glomerales</taxon>
        <taxon>Glomeraceae</taxon>
        <taxon>Funneliformis</taxon>
    </lineage>
</organism>
<dbReference type="PANTHER" id="PTHR43399:SF4">
    <property type="entry name" value="CELL WALL-ASSOCIATED PROTEASE"/>
    <property type="match status" value="1"/>
</dbReference>
<comment type="caution">
    <text evidence="5">Lacks conserved residue(s) required for the propagation of feature annotation.</text>
</comment>
<reference evidence="7" key="1">
    <citation type="submission" date="2021-06" db="EMBL/GenBank/DDBJ databases">
        <authorList>
            <person name="Kallberg Y."/>
            <person name="Tangrot J."/>
            <person name="Rosling A."/>
        </authorList>
    </citation>
    <scope>NUCLEOTIDE SEQUENCE</scope>
    <source>
        <strain evidence="7">UK204</strain>
    </source>
</reference>
<comment type="caution">
    <text evidence="7">The sequence shown here is derived from an EMBL/GenBank/DDBJ whole genome shotgun (WGS) entry which is preliminary data.</text>
</comment>
<protein>
    <submittedName>
        <fullName evidence="7">4318_t:CDS:1</fullName>
    </submittedName>
</protein>
<dbReference type="GO" id="GO:0004252">
    <property type="term" value="F:serine-type endopeptidase activity"/>
    <property type="evidence" value="ECO:0007669"/>
    <property type="project" value="InterPro"/>
</dbReference>
<proteinExistence type="inferred from homology"/>